<feature type="compositionally biased region" description="Polar residues" evidence="2">
    <location>
        <begin position="236"/>
        <end position="253"/>
    </location>
</feature>
<dbReference type="Proteomes" id="UP000009168">
    <property type="component" value="Unassembled WGS sequence"/>
</dbReference>
<dbReference type="InterPro" id="IPR029488">
    <property type="entry name" value="Hmw/CFAP97"/>
</dbReference>
<dbReference type="GeneID" id="7839468"/>
<dbReference type="EMBL" id="GG662621">
    <property type="protein sequence ID" value="EAS00377.2"/>
    <property type="molecule type" value="Genomic_DNA"/>
</dbReference>
<dbReference type="PANTHER" id="PTHR23035:SF2">
    <property type="entry name" value="KIAA1430 HOMOLOGUE"/>
    <property type="match status" value="1"/>
</dbReference>
<dbReference type="InterPro" id="IPR038791">
    <property type="entry name" value="Cfap97/Hemingway"/>
</dbReference>
<protein>
    <submittedName>
        <fullName evidence="3">Uncharacterized protein</fullName>
    </submittedName>
</protein>
<evidence type="ECO:0000313" key="3">
    <source>
        <dbReference type="EMBL" id="EAS00377.2"/>
    </source>
</evidence>
<keyword evidence="4" id="KW-1185">Reference proteome</keyword>
<dbReference type="RefSeq" id="XP_001020622.2">
    <property type="nucleotide sequence ID" value="XM_001020622.2"/>
</dbReference>
<gene>
    <name evidence="3" type="ORF">TTHERM_00219500</name>
</gene>
<dbReference type="InParanoid" id="I7M901"/>
<evidence type="ECO:0000313" key="4">
    <source>
        <dbReference type="Proteomes" id="UP000009168"/>
    </source>
</evidence>
<sequence length="253" mass="29711">MQPYFIKLLKKQNILHKQQASKLQNQMWNQLCQSKICEQLDLKKFQNKIFSNITQVKPEVNCQEPFQPSFFKAVDLKHRKRDRQQGLKISYENQLLRDKMMNIDSRKYSAFSDQLDSFRASHATSKIQNRIRQANQINHENLGIQKRLVSTTSMYSFKQFELDNMKRKYLANNISHNARRVGYLPDQSISQLNKSTKSRLSKLSLNSPQEVNYDYGILENSLAQRKSKTEGGKFLHSSTSTMKQFKSFSRQNS</sequence>
<organism evidence="3 4">
    <name type="scientific">Tetrahymena thermophila (strain SB210)</name>
    <dbReference type="NCBI Taxonomy" id="312017"/>
    <lineage>
        <taxon>Eukaryota</taxon>
        <taxon>Sar</taxon>
        <taxon>Alveolata</taxon>
        <taxon>Ciliophora</taxon>
        <taxon>Intramacronucleata</taxon>
        <taxon>Oligohymenophorea</taxon>
        <taxon>Hymenostomatida</taxon>
        <taxon>Tetrahymenina</taxon>
        <taxon>Tetrahymenidae</taxon>
        <taxon>Tetrahymena</taxon>
    </lineage>
</organism>
<dbReference type="AlphaFoldDB" id="I7M901"/>
<feature type="region of interest" description="Disordered" evidence="2">
    <location>
        <begin position="228"/>
        <end position="253"/>
    </location>
</feature>
<dbReference type="OrthoDB" id="10598417at2759"/>
<dbReference type="KEGG" id="tet:TTHERM_00219500"/>
<dbReference type="Pfam" id="PF13879">
    <property type="entry name" value="Hmw_CFAP97"/>
    <property type="match status" value="1"/>
</dbReference>
<reference evidence="4" key="1">
    <citation type="journal article" date="2006" name="PLoS Biol.">
        <title>Macronuclear genome sequence of the ciliate Tetrahymena thermophila, a model eukaryote.</title>
        <authorList>
            <person name="Eisen J.A."/>
            <person name="Coyne R.S."/>
            <person name="Wu M."/>
            <person name="Wu D."/>
            <person name="Thiagarajan M."/>
            <person name="Wortman J.R."/>
            <person name="Badger J.H."/>
            <person name="Ren Q."/>
            <person name="Amedeo P."/>
            <person name="Jones K.M."/>
            <person name="Tallon L.J."/>
            <person name="Delcher A.L."/>
            <person name="Salzberg S.L."/>
            <person name="Silva J.C."/>
            <person name="Haas B.J."/>
            <person name="Majoros W.H."/>
            <person name="Farzad M."/>
            <person name="Carlton J.M."/>
            <person name="Smith R.K. Jr."/>
            <person name="Garg J."/>
            <person name="Pearlman R.E."/>
            <person name="Karrer K.M."/>
            <person name="Sun L."/>
            <person name="Manning G."/>
            <person name="Elde N.C."/>
            <person name="Turkewitz A.P."/>
            <person name="Asai D.J."/>
            <person name="Wilkes D.E."/>
            <person name="Wang Y."/>
            <person name="Cai H."/>
            <person name="Collins K."/>
            <person name="Stewart B.A."/>
            <person name="Lee S.R."/>
            <person name="Wilamowska K."/>
            <person name="Weinberg Z."/>
            <person name="Ruzzo W.L."/>
            <person name="Wloga D."/>
            <person name="Gaertig J."/>
            <person name="Frankel J."/>
            <person name="Tsao C.-C."/>
            <person name="Gorovsky M.A."/>
            <person name="Keeling P.J."/>
            <person name="Waller R.F."/>
            <person name="Patron N.J."/>
            <person name="Cherry J.M."/>
            <person name="Stover N.A."/>
            <person name="Krieger C.J."/>
            <person name="del Toro C."/>
            <person name="Ryder H.F."/>
            <person name="Williamson S.C."/>
            <person name="Barbeau R.A."/>
            <person name="Hamilton E.P."/>
            <person name="Orias E."/>
        </authorList>
    </citation>
    <scope>NUCLEOTIDE SEQUENCE [LARGE SCALE GENOMIC DNA]</scope>
    <source>
        <strain evidence="4">SB210</strain>
    </source>
</reference>
<proteinExistence type="inferred from homology"/>
<accession>I7M901</accession>
<dbReference type="PANTHER" id="PTHR23035">
    <property type="entry name" value="CILIA- AND FLAGELLA-ASSOCIATED PROTEIN 97-RELATED"/>
    <property type="match status" value="1"/>
</dbReference>
<evidence type="ECO:0000256" key="2">
    <source>
        <dbReference type="SAM" id="MobiDB-lite"/>
    </source>
</evidence>
<evidence type="ECO:0000256" key="1">
    <source>
        <dbReference type="ARBA" id="ARBA00008315"/>
    </source>
</evidence>
<name>I7M901_TETTS</name>
<comment type="similarity">
    <text evidence="1">Belongs to the CFAP97 family.</text>
</comment>